<protein>
    <submittedName>
        <fullName evidence="1">Uncharacterized protein</fullName>
    </submittedName>
</protein>
<gene>
    <name evidence="1" type="ORF">F7725_011605</name>
</gene>
<keyword evidence="2" id="KW-1185">Reference proteome</keyword>
<dbReference type="InterPro" id="IPR029027">
    <property type="entry name" value="Single_a-helix_sf"/>
</dbReference>
<dbReference type="Gene3D" id="1.20.5.220">
    <property type="match status" value="1"/>
</dbReference>
<evidence type="ECO:0000313" key="2">
    <source>
        <dbReference type="Proteomes" id="UP000518266"/>
    </source>
</evidence>
<dbReference type="EMBL" id="JAAKFY010000004">
    <property type="protein sequence ID" value="KAF3858404.1"/>
    <property type="molecule type" value="Genomic_DNA"/>
</dbReference>
<dbReference type="AlphaFoldDB" id="A0A7J5Z9C4"/>
<dbReference type="GO" id="GO:0005739">
    <property type="term" value="C:mitochondrion"/>
    <property type="evidence" value="ECO:0007669"/>
    <property type="project" value="GOC"/>
</dbReference>
<dbReference type="GO" id="GO:0006122">
    <property type="term" value="P:mitochondrial electron transport, ubiquinol to cytochrome c"/>
    <property type="evidence" value="ECO:0007669"/>
    <property type="project" value="InterPro"/>
</dbReference>
<name>A0A7J5Z9C4_DISMA</name>
<sequence>MAVWGSVGGVALVHFTDWRMILDYVGVVLHRDLNASAWRRASCRPLEGVIFTLQLIELFTINIHGNALDLSFQWSSTNKKRV</sequence>
<evidence type="ECO:0000313" key="1">
    <source>
        <dbReference type="EMBL" id="KAF3858404.1"/>
    </source>
</evidence>
<dbReference type="SUPFAM" id="SSF81518">
    <property type="entry name" value="Subunit XI (6.4 kDa protein) of cytochrome bc1 complex (Ubiquinol-cytochrome c reductase)"/>
    <property type="match status" value="1"/>
</dbReference>
<proteinExistence type="predicted"/>
<dbReference type="InterPro" id="IPR015089">
    <property type="entry name" value="UQCR"/>
</dbReference>
<organism evidence="1 2">
    <name type="scientific">Dissostichus mawsoni</name>
    <name type="common">Antarctic cod</name>
    <dbReference type="NCBI Taxonomy" id="36200"/>
    <lineage>
        <taxon>Eukaryota</taxon>
        <taxon>Metazoa</taxon>
        <taxon>Chordata</taxon>
        <taxon>Craniata</taxon>
        <taxon>Vertebrata</taxon>
        <taxon>Euteleostomi</taxon>
        <taxon>Actinopterygii</taxon>
        <taxon>Neopterygii</taxon>
        <taxon>Teleostei</taxon>
        <taxon>Neoteleostei</taxon>
        <taxon>Acanthomorphata</taxon>
        <taxon>Eupercaria</taxon>
        <taxon>Perciformes</taxon>
        <taxon>Notothenioidei</taxon>
        <taxon>Nototheniidae</taxon>
        <taxon>Dissostichus</taxon>
    </lineage>
</organism>
<dbReference type="Proteomes" id="UP000518266">
    <property type="component" value="Unassembled WGS sequence"/>
</dbReference>
<comment type="caution">
    <text evidence="1">The sequence shown here is derived from an EMBL/GenBank/DDBJ whole genome shotgun (WGS) entry which is preliminary data.</text>
</comment>
<reference evidence="1 2" key="1">
    <citation type="submission" date="2020-03" db="EMBL/GenBank/DDBJ databases">
        <title>Dissostichus mawsoni Genome sequencing and assembly.</title>
        <authorList>
            <person name="Park H."/>
        </authorList>
    </citation>
    <scope>NUCLEOTIDE SEQUENCE [LARGE SCALE GENOMIC DNA]</scope>
    <source>
        <strain evidence="1">DM0001</strain>
        <tissue evidence="1">Muscle</tissue>
    </source>
</reference>
<dbReference type="OrthoDB" id="15743at2759"/>
<accession>A0A7J5Z9C4</accession>
<dbReference type="Pfam" id="PF08997">
    <property type="entry name" value="UCR_6-4kD"/>
    <property type="match status" value="1"/>
</dbReference>